<keyword evidence="2" id="KW-1185">Reference proteome</keyword>
<gene>
    <name evidence="1" type="ORF">SR858_03130</name>
</gene>
<evidence type="ECO:0000313" key="2">
    <source>
        <dbReference type="Proteomes" id="UP001326110"/>
    </source>
</evidence>
<proteinExistence type="predicted"/>
<name>A0ABZ0Y1I6_9BURK</name>
<evidence type="ECO:0000313" key="1">
    <source>
        <dbReference type="EMBL" id="WQH05342.1"/>
    </source>
</evidence>
<dbReference type="EMBL" id="CP140152">
    <property type="protein sequence ID" value="WQH05342.1"/>
    <property type="molecule type" value="Genomic_DNA"/>
</dbReference>
<dbReference type="GeneID" id="43166287"/>
<reference evidence="1 2" key="1">
    <citation type="submission" date="2023-11" db="EMBL/GenBank/DDBJ databases">
        <title>MicrobeMod: A computational toolkit for identifying prokaryotic methylation and restriction-modification with nanopore sequencing.</title>
        <authorList>
            <person name="Crits-Christoph A."/>
            <person name="Kang S.C."/>
            <person name="Lee H."/>
            <person name="Ostrov N."/>
        </authorList>
    </citation>
    <scope>NUCLEOTIDE SEQUENCE [LARGE SCALE GENOMIC DNA]</scope>
    <source>
        <strain evidence="1 2">ATCC 25935</strain>
    </source>
</reference>
<dbReference type="RefSeq" id="WP_019924773.1">
    <property type="nucleotide sequence ID" value="NZ_CP140152.1"/>
</dbReference>
<protein>
    <submittedName>
        <fullName evidence="1">Uncharacterized protein</fullName>
    </submittedName>
</protein>
<organism evidence="1 2">
    <name type="scientific">Duganella zoogloeoides</name>
    <dbReference type="NCBI Taxonomy" id="75659"/>
    <lineage>
        <taxon>Bacteria</taxon>
        <taxon>Pseudomonadati</taxon>
        <taxon>Pseudomonadota</taxon>
        <taxon>Betaproteobacteria</taxon>
        <taxon>Burkholderiales</taxon>
        <taxon>Oxalobacteraceae</taxon>
        <taxon>Telluria group</taxon>
        <taxon>Duganella</taxon>
    </lineage>
</organism>
<accession>A0ABZ0Y1I6</accession>
<dbReference type="Proteomes" id="UP001326110">
    <property type="component" value="Chromosome"/>
</dbReference>
<sequence length="221" mass="24724">MPLIEPLTLTLPELAERWHMTPQQMLAGAVPQVLPMYFYFDGLVFGFGDKWLRANGDAAITQDLDTHQTRAASIEIDLQRQALHKRGLLKLTQWEEALSDDELAEHQAESDRLAGEIVRLTALLKQRHEERQQHVRNGLLRAAPRTLSDIALHGKTRFPQFAFMPNTPPGADNTERVPPGTVVAMEDGFPLKDVLTDADLVISMLDIKLAEEAGLHQQPGL</sequence>